<accession>A0ABS5SGV0</accession>
<keyword evidence="4" id="KW-0808">Transferase</keyword>
<dbReference type="CDD" id="cd00156">
    <property type="entry name" value="REC"/>
    <property type="match status" value="1"/>
</dbReference>
<dbReference type="SMART" id="SM00062">
    <property type="entry name" value="PBPb"/>
    <property type="match status" value="1"/>
</dbReference>
<dbReference type="RefSeq" id="WP_214176600.1">
    <property type="nucleotide sequence ID" value="NZ_JAHCVK010000012.1"/>
</dbReference>
<feature type="signal peptide" evidence="7">
    <location>
        <begin position="1"/>
        <end position="20"/>
    </location>
</feature>
<evidence type="ECO:0000256" key="7">
    <source>
        <dbReference type="SAM" id="SignalP"/>
    </source>
</evidence>
<dbReference type="Gene3D" id="3.30.450.40">
    <property type="match status" value="1"/>
</dbReference>
<dbReference type="SMART" id="SM00448">
    <property type="entry name" value="REC"/>
    <property type="match status" value="1"/>
</dbReference>
<dbReference type="Gene3D" id="3.30.565.10">
    <property type="entry name" value="Histidine kinase-like ATPase, C-terminal domain"/>
    <property type="match status" value="1"/>
</dbReference>
<keyword evidence="3 6" id="KW-0597">Phosphoprotein</keyword>
<dbReference type="EC" id="2.7.13.3" evidence="2"/>
<dbReference type="PANTHER" id="PTHR43304:SF1">
    <property type="entry name" value="PAC DOMAIN-CONTAINING PROTEIN"/>
    <property type="match status" value="1"/>
</dbReference>
<dbReference type="InterPro" id="IPR018771">
    <property type="entry name" value="PocR_dom"/>
</dbReference>
<dbReference type="Pfam" id="PF00512">
    <property type="entry name" value="HisKA"/>
    <property type="match status" value="1"/>
</dbReference>
<dbReference type="Pfam" id="PF02518">
    <property type="entry name" value="HATPase_c"/>
    <property type="match status" value="1"/>
</dbReference>
<dbReference type="InterPro" id="IPR036890">
    <property type="entry name" value="HATPase_C_sf"/>
</dbReference>
<feature type="domain" description="Histidine kinase" evidence="8">
    <location>
        <begin position="1097"/>
        <end position="1321"/>
    </location>
</feature>
<proteinExistence type="predicted"/>
<dbReference type="SUPFAM" id="SSF55785">
    <property type="entry name" value="PYP-like sensor domain (PAS domain)"/>
    <property type="match status" value="3"/>
</dbReference>
<keyword evidence="13" id="KW-1185">Reference proteome</keyword>
<sequence length="1461" mass="163511">MIIRLLIAFVLIINSSLAYAQESFNKVLVVGSEEDFPPFAIGRTDETASGYTVELWEQVAGEVGLRYTIRVRPWAQILQEFQDGKIDVLINVAQSEERHRYIDFSVPHVTVHGAIFVRKDTSGIRSEKDLAGKSLIVFKSDLAHEYALAKGWQQQLVVVNTAQEGLKLLASGQHDAMLLSKLSGLQTIRELKIDNVKPLEVNVGYAQKFSFGVHKHDHELLAQLNEGLALTKASGAYDKIYQKWFGVYETRQPTLRDILPYLVPFIAISLGIAGYNFRKRRIERKQARAALLASEQNLRLILNSAGEGIYGIDLDGNCTFCNSACVSLLGYNHPDELIGKNMHRLIHHTHPDGTPYQVEECCTYQTFTSGQGLHIDDEVLWRADGSSFPVEYHSYPQFKEGRTIGAVITFTDITERKFKESAHRQAGHLLLLASTYNDLHECMAALTASLQDLTGCEAVGIRLQVGDDFPYFETRGFPAEFVAAEHQLCTCGPDGKILRDGTGHPVLECMCGNVIQGRFDPAAPFFTRSGSFWSNSTTALLASSSEADRQARTRNRCNGEGYESVALVPMHAGERIIGLMQFNDHRKDRFTPALIDILEGLADKVALAMAQRQAEKELLEREKLYHDLLDTIPDLIWLKNPDGVYLSCNATFERFFGASEAAILGKTDYDFVDKELADFFRTNDRKVMAAGKPCHNEEWITFADDSHRALLYTTKVPMHDTEGKLVGILGVGRDITARVEYEERVRSLNDRLQLATSSARLGVWDWDVRTNTMEWDDRMFELYGITSDTFPSNIDAWLNGLHPDDKELAVAECQAALRGEKEFDTTFRVQHPDGTVKYIKANGLVIRQPDGTAVRMTGVNADITERKRAEEALQRSESTIRNKLRAILEPEGDISSLELSDIIDCDMLRSMLEDFYKLTGILGAVIDTSGNVLVAVGWQDICTKFHRCHPETLKNCIESDTVLTDNVPVGEFRQYRCKNNMWDMVTPLEVGGKHIGNVFIGQFFFDDEEVDVELFRKQAQRFGFDETEYLAALSRVPRISREMAHWGMQFYAKLTQIISSLSFSSIKVSRMLSERINLEHQLQQAQKMEVVGQLAGGVAHDFNNILTVISGYCSLLKMDYGLNDQQKQRVEAIAGAAEKAAQLTHGLLAFSRKQPLIMRQENLNDIVHHIHKFLARIIGEDITFSTACSNPELSIVADRGQIEQVLINLATNARDAMPNGGSFTVTSGLAELDSSFVGVHKYNVPPGKYALLTVSDTGIGIKKEDLAHIFEPFFTTKEVGKGTGLGMAIIYGIVKQHNGFINVYSEVGQGTTFRIYLPIMESNDKPATVNVKENILPMGGKETILLAEDDPAVRTLVSTILSSSGYEVILAEDGDEAIEKFKQHHDKINLLLIDMIMPKKNGRETVEEIQRIKPGVKVLFTSGYTADFIQRRGVSEEGIELLMKPVQPTILLRKLREILDT</sequence>
<dbReference type="EMBL" id="JAHCVK010000012">
    <property type="protein sequence ID" value="MBT0654592.1"/>
    <property type="molecule type" value="Genomic_DNA"/>
</dbReference>
<dbReference type="PRINTS" id="PR00344">
    <property type="entry name" value="BCTRLSENSOR"/>
</dbReference>
<dbReference type="CDD" id="cd00130">
    <property type="entry name" value="PAS"/>
    <property type="match status" value="3"/>
</dbReference>
<organism evidence="12 13">
    <name type="scientific">Geomobilimonas luticola</name>
    <dbReference type="NCBI Taxonomy" id="1114878"/>
    <lineage>
        <taxon>Bacteria</taxon>
        <taxon>Pseudomonadati</taxon>
        <taxon>Thermodesulfobacteriota</taxon>
        <taxon>Desulfuromonadia</taxon>
        <taxon>Geobacterales</taxon>
        <taxon>Geobacteraceae</taxon>
        <taxon>Geomobilimonas</taxon>
    </lineage>
</organism>
<dbReference type="SMART" id="SM00086">
    <property type="entry name" value="PAC"/>
    <property type="match status" value="3"/>
</dbReference>
<gene>
    <name evidence="12" type="ORF">KI810_16185</name>
</gene>
<dbReference type="SUPFAM" id="SSF53850">
    <property type="entry name" value="Periplasmic binding protein-like II"/>
    <property type="match status" value="1"/>
</dbReference>
<evidence type="ECO:0000256" key="4">
    <source>
        <dbReference type="ARBA" id="ARBA00022679"/>
    </source>
</evidence>
<dbReference type="CDD" id="cd00082">
    <property type="entry name" value="HisKA"/>
    <property type="match status" value="1"/>
</dbReference>
<dbReference type="InterPro" id="IPR001638">
    <property type="entry name" value="Solute-binding_3/MltF_N"/>
</dbReference>
<dbReference type="InterPro" id="IPR001610">
    <property type="entry name" value="PAC"/>
</dbReference>
<dbReference type="SUPFAM" id="SSF47384">
    <property type="entry name" value="Homodimeric domain of signal transducing histidine kinase"/>
    <property type="match status" value="1"/>
</dbReference>
<dbReference type="SUPFAM" id="SSF55874">
    <property type="entry name" value="ATPase domain of HSP90 chaperone/DNA topoisomerase II/histidine kinase"/>
    <property type="match status" value="1"/>
</dbReference>
<dbReference type="Gene3D" id="2.10.70.100">
    <property type="match status" value="1"/>
</dbReference>
<dbReference type="Pfam" id="PF00072">
    <property type="entry name" value="Response_reg"/>
    <property type="match status" value="1"/>
</dbReference>
<dbReference type="InterPro" id="IPR004358">
    <property type="entry name" value="Sig_transdc_His_kin-like_C"/>
</dbReference>
<evidence type="ECO:0000256" key="1">
    <source>
        <dbReference type="ARBA" id="ARBA00000085"/>
    </source>
</evidence>
<dbReference type="PROSITE" id="PS50109">
    <property type="entry name" value="HIS_KIN"/>
    <property type="match status" value="1"/>
</dbReference>
<feature type="domain" description="Response regulatory" evidence="9">
    <location>
        <begin position="1343"/>
        <end position="1459"/>
    </location>
</feature>
<dbReference type="Gene3D" id="3.30.450.20">
    <property type="entry name" value="PAS domain"/>
    <property type="match status" value="3"/>
</dbReference>
<dbReference type="PROSITE" id="PS50110">
    <property type="entry name" value="RESPONSE_REGULATORY"/>
    <property type="match status" value="1"/>
</dbReference>
<dbReference type="InterPro" id="IPR003661">
    <property type="entry name" value="HisK_dim/P_dom"/>
</dbReference>
<dbReference type="SUPFAM" id="SSF52172">
    <property type="entry name" value="CheY-like"/>
    <property type="match status" value="1"/>
</dbReference>
<dbReference type="PROSITE" id="PS50112">
    <property type="entry name" value="PAS"/>
    <property type="match status" value="2"/>
</dbReference>
<feature type="domain" description="PAC" evidence="11">
    <location>
        <begin position="823"/>
        <end position="875"/>
    </location>
</feature>
<dbReference type="Gene3D" id="1.10.287.130">
    <property type="match status" value="1"/>
</dbReference>
<comment type="caution">
    <text evidence="12">The sequence shown here is derived from an EMBL/GenBank/DDBJ whole genome shotgun (WGS) entry which is preliminary data.</text>
</comment>
<dbReference type="InterPro" id="IPR029016">
    <property type="entry name" value="GAF-like_dom_sf"/>
</dbReference>
<feature type="domain" description="PAS" evidence="10">
    <location>
        <begin position="294"/>
        <end position="335"/>
    </location>
</feature>
<feature type="chain" id="PRO_5046150412" description="histidine kinase" evidence="7">
    <location>
        <begin position="21"/>
        <end position="1461"/>
    </location>
</feature>
<evidence type="ECO:0000313" key="13">
    <source>
        <dbReference type="Proteomes" id="UP000756860"/>
    </source>
</evidence>
<evidence type="ECO:0000256" key="2">
    <source>
        <dbReference type="ARBA" id="ARBA00012438"/>
    </source>
</evidence>
<feature type="domain" description="PAC" evidence="11">
    <location>
        <begin position="695"/>
        <end position="747"/>
    </location>
</feature>
<dbReference type="InterPro" id="IPR005467">
    <property type="entry name" value="His_kinase_dom"/>
</dbReference>
<evidence type="ECO:0000256" key="6">
    <source>
        <dbReference type="PROSITE-ProRule" id="PRU00169"/>
    </source>
</evidence>
<evidence type="ECO:0000259" key="8">
    <source>
        <dbReference type="PROSITE" id="PS50109"/>
    </source>
</evidence>
<dbReference type="Gene3D" id="3.40.190.10">
    <property type="entry name" value="Periplasmic binding protein-like II"/>
    <property type="match status" value="2"/>
</dbReference>
<dbReference type="PANTHER" id="PTHR43304">
    <property type="entry name" value="PHYTOCHROME-LIKE PROTEIN CPH1"/>
    <property type="match status" value="1"/>
</dbReference>
<comment type="catalytic activity">
    <reaction evidence="1">
        <text>ATP + protein L-histidine = ADP + protein N-phospho-L-histidine.</text>
        <dbReference type="EC" id="2.7.13.3"/>
    </reaction>
</comment>
<reference evidence="12 13" key="1">
    <citation type="submission" date="2021-05" db="EMBL/GenBank/DDBJ databases">
        <title>The draft genome of Geobacter luticola JCM 17780.</title>
        <authorList>
            <person name="Xu Z."/>
            <person name="Masuda Y."/>
            <person name="Itoh H."/>
            <person name="Senoo K."/>
        </authorList>
    </citation>
    <scope>NUCLEOTIDE SEQUENCE [LARGE SCALE GENOMIC DNA]</scope>
    <source>
        <strain evidence="12 13">JCM 17780</strain>
    </source>
</reference>
<evidence type="ECO:0000256" key="3">
    <source>
        <dbReference type="ARBA" id="ARBA00022553"/>
    </source>
</evidence>
<dbReference type="InterPro" id="IPR013767">
    <property type="entry name" value="PAS_fold"/>
</dbReference>
<dbReference type="InterPro" id="IPR052162">
    <property type="entry name" value="Sensor_kinase/Photoreceptor"/>
</dbReference>
<evidence type="ECO:0000256" key="5">
    <source>
        <dbReference type="ARBA" id="ARBA00022777"/>
    </source>
</evidence>
<evidence type="ECO:0000259" key="10">
    <source>
        <dbReference type="PROSITE" id="PS50112"/>
    </source>
</evidence>
<dbReference type="Pfam" id="PF08448">
    <property type="entry name" value="PAS_4"/>
    <property type="match status" value="1"/>
</dbReference>
<dbReference type="SMART" id="SM00065">
    <property type="entry name" value="GAF"/>
    <property type="match status" value="1"/>
</dbReference>
<dbReference type="InterPro" id="IPR011006">
    <property type="entry name" value="CheY-like_superfamily"/>
</dbReference>
<dbReference type="InterPro" id="IPR000700">
    <property type="entry name" value="PAS-assoc_C"/>
</dbReference>
<dbReference type="InterPro" id="IPR013656">
    <property type="entry name" value="PAS_4"/>
</dbReference>
<dbReference type="Gene3D" id="3.40.50.2300">
    <property type="match status" value="1"/>
</dbReference>
<dbReference type="Pfam" id="PF08447">
    <property type="entry name" value="PAS_3"/>
    <property type="match status" value="1"/>
</dbReference>
<dbReference type="SMART" id="SM00091">
    <property type="entry name" value="PAS"/>
    <property type="match status" value="3"/>
</dbReference>
<evidence type="ECO:0000313" key="12">
    <source>
        <dbReference type="EMBL" id="MBT0654592.1"/>
    </source>
</evidence>
<keyword evidence="5" id="KW-0418">Kinase</keyword>
<dbReference type="InterPro" id="IPR013655">
    <property type="entry name" value="PAS_fold_3"/>
</dbReference>
<dbReference type="InterPro" id="IPR003018">
    <property type="entry name" value="GAF"/>
</dbReference>
<feature type="domain" description="PAS" evidence="10">
    <location>
        <begin position="621"/>
        <end position="691"/>
    </location>
</feature>
<dbReference type="NCBIfam" id="TIGR00229">
    <property type="entry name" value="sensory_box"/>
    <property type="match status" value="3"/>
</dbReference>
<evidence type="ECO:0000259" key="9">
    <source>
        <dbReference type="PROSITE" id="PS50110"/>
    </source>
</evidence>
<dbReference type="PROSITE" id="PS50113">
    <property type="entry name" value="PAC"/>
    <property type="match status" value="2"/>
</dbReference>
<feature type="modified residue" description="4-aspartylphosphate" evidence="6">
    <location>
        <position position="1394"/>
    </location>
</feature>
<dbReference type="Pfam" id="PF00989">
    <property type="entry name" value="PAS"/>
    <property type="match status" value="1"/>
</dbReference>
<dbReference type="Pfam" id="PF10114">
    <property type="entry name" value="PocR"/>
    <property type="match status" value="1"/>
</dbReference>
<dbReference type="InterPro" id="IPR000014">
    <property type="entry name" value="PAS"/>
</dbReference>
<dbReference type="InterPro" id="IPR035965">
    <property type="entry name" value="PAS-like_dom_sf"/>
</dbReference>
<dbReference type="InterPro" id="IPR036097">
    <property type="entry name" value="HisK_dim/P_sf"/>
</dbReference>
<dbReference type="SMART" id="SM00387">
    <property type="entry name" value="HATPase_c"/>
    <property type="match status" value="1"/>
</dbReference>
<dbReference type="SMART" id="SM00388">
    <property type="entry name" value="HisKA"/>
    <property type="match status" value="1"/>
</dbReference>
<protein>
    <recommendedName>
        <fullName evidence="2">histidine kinase</fullName>
        <ecNumber evidence="2">2.7.13.3</ecNumber>
    </recommendedName>
</protein>
<name>A0ABS5SGV0_9BACT</name>
<dbReference type="Pfam" id="PF01590">
    <property type="entry name" value="GAF"/>
    <property type="match status" value="1"/>
</dbReference>
<dbReference type="InterPro" id="IPR003594">
    <property type="entry name" value="HATPase_dom"/>
</dbReference>
<evidence type="ECO:0000259" key="11">
    <source>
        <dbReference type="PROSITE" id="PS50113"/>
    </source>
</evidence>
<dbReference type="Proteomes" id="UP000756860">
    <property type="component" value="Unassembled WGS sequence"/>
</dbReference>
<dbReference type="InterPro" id="IPR001789">
    <property type="entry name" value="Sig_transdc_resp-reg_receiver"/>
</dbReference>
<keyword evidence="7" id="KW-0732">Signal</keyword>
<dbReference type="CDD" id="cd13704">
    <property type="entry name" value="PBP2_HisK"/>
    <property type="match status" value="1"/>
</dbReference>
<dbReference type="Pfam" id="PF00497">
    <property type="entry name" value="SBP_bac_3"/>
    <property type="match status" value="1"/>
</dbReference>
<dbReference type="SUPFAM" id="SSF55781">
    <property type="entry name" value="GAF domain-like"/>
    <property type="match status" value="1"/>
</dbReference>